<evidence type="ECO:0000256" key="9">
    <source>
        <dbReference type="ARBA" id="ARBA00022597"/>
    </source>
</evidence>
<evidence type="ECO:0000259" key="18">
    <source>
        <dbReference type="PROSITE" id="PS51099"/>
    </source>
</evidence>
<dbReference type="EC" id="2.7.1.197" evidence="4"/>
<dbReference type="Pfam" id="PF02302">
    <property type="entry name" value="PTS_IIB"/>
    <property type="match status" value="1"/>
</dbReference>
<dbReference type="FunFam" id="3.40.50.2300:FF:000047">
    <property type="entry name" value="PTS system mannitol-specific transporter subunit IICBA"/>
    <property type="match status" value="1"/>
</dbReference>
<keyword evidence="13 17" id="KW-1133">Transmembrane helix</keyword>
<dbReference type="InterPro" id="IPR013014">
    <property type="entry name" value="PTS_EIIC_2"/>
</dbReference>
<dbReference type="NCBIfam" id="TIGR00851">
    <property type="entry name" value="mtlA"/>
    <property type="match status" value="1"/>
</dbReference>
<dbReference type="PROSITE" id="PS51104">
    <property type="entry name" value="PTS_EIIC_TYPE_2"/>
    <property type="match status" value="1"/>
</dbReference>
<evidence type="ECO:0000256" key="12">
    <source>
        <dbReference type="ARBA" id="ARBA00022692"/>
    </source>
</evidence>
<dbReference type="InterPro" id="IPR050893">
    <property type="entry name" value="Sugar_PTS"/>
</dbReference>
<evidence type="ECO:0000256" key="7">
    <source>
        <dbReference type="ARBA" id="ARBA00022475"/>
    </source>
</evidence>
<feature type="transmembrane region" description="Helical" evidence="17">
    <location>
        <begin position="21"/>
        <end position="49"/>
    </location>
</feature>
<dbReference type="RefSeq" id="WP_323467015.1">
    <property type="nucleotide sequence ID" value="NZ_CP144224.1"/>
</dbReference>
<feature type="transmembrane region" description="Helical" evidence="17">
    <location>
        <begin position="321"/>
        <end position="340"/>
    </location>
</feature>
<dbReference type="AlphaFoldDB" id="A0AAJ2NPJ3"/>
<dbReference type="GO" id="GO:0022872">
    <property type="term" value="F:protein-N(PI)-phosphohistidine-mannitol phosphotransferase system transmembrane transporter activity"/>
    <property type="evidence" value="ECO:0007669"/>
    <property type="project" value="InterPro"/>
</dbReference>
<organism evidence="20 21">
    <name type="scientific">Alkalihalophilus pseudofirmus</name>
    <name type="common">Bacillus pseudofirmus</name>
    <dbReference type="NCBI Taxonomy" id="79885"/>
    <lineage>
        <taxon>Bacteria</taxon>
        <taxon>Bacillati</taxon>
        <taxon>Bacillota</taxon>
        <taxon>Bacilli</taxon>
        <taxon>Bacillales</taxon>
        <taxon>Bacillaceae</taxon>
        <taxon>Alkalihalophilus</taxon>
    </lineage>
</organism>
<dbReference type="GO" id="GO:0009401">
    <property type="term" value="P:phosphoenolpyruvate-dependent sugar phosphotransferase system"/>
    <property type="evidence" value="ECO:0007669"/>
    <property type="project" value="UniProtKB-KW"/>
</dbReference>
<dbReference type="InterPro" id="IPR003501">
    <property type="entry name" value="PTS_EIIB_2/3"/>
</dbReference>
<keyword evidence="12 17" id="KW-0812">Transmembrane</keyword>
<dbReference type="CDD" id="cd05567">
    <property type="entry name" value="PTS_IIB_mannitol"/>
    <property type="match status" value="1"/>
</dbReference>
<keyword evidence="11" id="KW-0598">Phosphotransferase system</keyword>
<feature type="region of interest" description="Disordered" evidence="16">
    <location>
        <begin position="350"/>
        <end position="388"/>
    </location>
</feature>
<feature type="compositionally biased region" description="Low complexity" evidence="16">
    <location>
        <begin position="372"/>
        <end position="387"/>
    </location>
</feature>
<reference evidence="20" key="1">
    <citation type="submission" date="2023-10" db="EMBL/GenBank/DDBJ databases">
        <title>Screening of Alkalihalophilus pseudofirmusBZ-TG-HK211 and Its Alleviation of Salt Stress on Rapeseed Growth.</title>
        <authorList>
            <person name="Zhao B."/>
            <person name="Guo T."/>
        </authorList>
    </citation>
    <scope>NUCLEOTIDE SEQUENCE</scope>
    <source>
        <strain evidence="20">BZ-TG-HK211</strain>
    </source>
</reference>
<dbReference type="InterPro" id="IPR029503">
    <property type="entry name" value="PTS_EIIB_mannitol"/>
</dbReference>
<sequence>MPNEQSKNAGVKAKIQRFGSYLSGMIMPNIGAFIAWGIITALFIETGWMPNENLVQLVDPMIIYLLPLLIAFTGGKMVYDARGGVVGATAAMGVIVGADIPMFIGAMIMGPLGGYAIKKVDQLFEGKVRSGFEMLVNNFTAGFVGLFLTLLAYLGVGPIVLAFNGILAAGVRVIVDAGMLPIASIFVEPAKVLFLNNAINHGILGPLGIQEATETGKSILFMLESNPGPGLGILLAFLVFGRGAAKYSSGGAAVIHFFGGIHEIYFPYILMKPMLLLAAIAGGASGVFTFMLFNVGLVAVPSPGSIIAYMLMTPRGDHLGVLLGVIVATAVSFAVASLILKSSKDDEDGLEEATSKMEDMKGKKSSVSGALTAESTSETTEEVTTTADQAGKLDRRKINKIIFACDAGMGSSAMGASILRNKVNKAGLSIEVTNKAINQIPDDADLIITHKDLTDRAKQKQPNKTHISVENFMNGAKYDEIVNELKGDE</sequence>
<feature type="transmembrane region" description="Helical" evidence="17">
    <location>
        <begin position="166"/>
        <end position="187"/>
    </location>
</feature>
<keyword evidence="7" id="KW-1003">Cell membrane</keyword>
<dbReference type="EMBL" id="JAWJAY010000003">
    <property type="protein sequence ID" value="MDV2886191.1"/>
    <property type="molecule type" value="Genomic_DNA"/>
</dbReference>
<feature type="transmembrane region" description="Helical" evidence="17">
    <location>
        <begin position="135"/>
        <end position="154"/>
    </location>
</feature>
<evidence type="ECO:0000256" key="17">
    <source>
        <dbReference type="SAM" id="Phobius"/>
    </source>
</evidence>
<feature type="transmembrane region" description="Helical" evidence="17">
    <location>
        <begin position="276"/>
        <end position="300"/>
    </location>
</feature>
<evidence type="ECO:0000256" key="3">
    <source>
        <dbReference type="ARBA" id="ARBA00004651"/>
    </source>
</evidence>
<accession>A0AAJ2NPJ3</accession>
<dbReference type="GO" id="GO:0090563">
    <property type="term" value="F:protein-phosphocysteine-sugar phosphotransferase activity"/>
    <property type="evidence" value="ECO:0007669"/>
    <property type="project" value="TreeGrafter"/>
</dbReference>
<evidence type="ECO:0000256" key="1">
    <source>
        <dbReference type="ARBA" id="ARBA00001655"/>
    </source>
</evidence>
<comment type="subcellular location">
    <subcellularLocation>
        <location evidence="3">Cell membrane</location>
        <topology evidence="3">Multi-pass membrane protein</topology>
    </subcellularLocation>
</comment>
<evidence type="ECO:0000256" key="15">
    <source>
        <dbReference type="ARBA" id="ARBA00033349"/>
    </source>
</evidence>
<dbReference type="PANTHER" id="PTHR30181:SF2">
    <property type="entry name" value="PTS SYSTEM MANNITOL-SPECIFIC EIICBA COMPONENT"/>
    <property type="match status" value="1"/>
</dbReference>
<keyword evidence="10" id="KW-0808">Transferase</keyword>
<dbReference type="GO" id="GO:0005886">
    <property type="term" value="C:plasma membrane"/>
    <property type="evidence" value="ECO:0007669"/>
    <property type="project" value="UniProtKB-SubCell"/>
</dbReference>
<keyword evidence="14 17" id="KW-0472">Membrane</keyword>
<keyword evidence="6" id="KW-0813">Transport</keyword>
<feature type="transmembrane region" description="Helical" evidence="17">
    <location>
        <begin position="228"/>
        <end position="245"/>
    </location>
</feature>
<feature type="compositionally biased region" description="Basic and acidic residues" evidence="16">
    <location>
        <begin position="353"/>
        <end position="362"/>
    </location>
</feature>
<comment type="function">
    <text evidence="2">The phosphoenolpyruvate-dependent sugar phosphotransferase system (sugar PTS), a major carbohydrate active transport system, catalyzes the phosphorylation of incoming sugar substrates concomitantly with their translocation across the cell membrane. The enzyme II CmtAB PTS system is involved in D-mannitol transport.</text>
</comment>
<gene>
    <name evidence="20" type="ORF">RYX45_13460</name>
</gene>
<evidence type="ECO:0000256" key="2">
    <source>
        <dbReference type="ARBA" id="ARBA00002434"/>
    </source>
</evidence>
<evidence type="ECO:0000256" key="5">
    <source>
        <dbReference type="ARBA" id="ARBA00021825"/>
    </source>
</evidence>
<dbReference type="InterPro" id="IPR013011">
    <property type="entry name" value="PTS_EIIB_2"/>
</dbReference>
<dbReference type="SUPFAM" id="SSF52794">
    <property type="entry name" value="PTS system IIB component-like"/>
    <property type="match status" value="1"/>
</dbReference>
<proteinExistence type="predicted"/>
<feature type="domain" description="PTS EIIB type-2" evidence="18">
    <location>
        <begin position="399"/>
        <end position="489"/>
    </location>
</feature>
<dbReference type="PROSITE" id="PS51099">
    <property type="entry name" value="PTS_EIIB_TYPE_2"/>
    <property type="match status" value="1"/>
</dbReference>
<evidence type="ECO:0000256" key="6">
    <source>
        <dbReference type="ARBA" id="ARBA00022448"/>
    </source>
</evidence>
<evidence type="ECO:0000256" key="13">
    <source>
        <dbReference type="ARBA" id="ARBA00022989"/>
    </source>
</evidence>
<evidence type="ECO:0000313" key="20">
    <source>
        <dbReference type="EMBL" id="MDV2886191.1"/>
    </source>
</evidence>
<dbReference type="Gene3D" id="3.40.50.2300">
    <property type="match status" value="1"/>
</dbReference>
<feature type="transmembrane region" description="Helical" evidence="17">
    <location>
        <begin position="61"/>
        <end position="79"/>
    </location>
</feature>
<dbReference type="NCBIfam" id="NF011663">
    <property type="entry name" value="PRK15083.1"/>
    <property type="match status" value="1"/>
</dbReference>
<dbReference type="InterPro" id="IPR004718">
    <property type="entry name" value="PTS_IIC_mtl"/>
</dbReference>
<protein>
    <recommendedName>
        <fullName evidence="5">PTS system mannitol-specific EIICB component</fullName>
        <ecNumber evidence="4">2.7.1.197</ecNumber>
    </recommendedName>
    <alternativeName>
        <fullName evidence="15">EIICB-Mtl</fullName>
    </alternativeName>
</protein>
<dbReference type="Proteomes" id="UP001285636">
    <property type="component" value="Unassembled WGS sequence"/>
</dbReference>
<dbReference type="Pfam" id="PF02378">
    <property type="entry name" value="PTS_EIIC"/>
    <property type="match status" value="1"/>
</dbReference>
<feature type="transmembrane region" description="Helical" evidence="17">
    <location>
        <begin position="252"/>
        <end position="270"/>
    </location>
</feature>
<keyword evidence="8" id="KW-0597">Phosphoprotein</keyword>
<evidence type="ECO:0000256" key="8">
    <source>
        <dbReference type="ARBA" id="ARBA00022553"/>
    </source>
</evidence>
<dbReference type="PANTHER" id="PTHR30181">
    <property type="entry name" value="MANNITOL PERMEASE IIC COMPONENT"/>
    <property type="match status" value="1"/>
</dbReference>
<evidence type="ECO:0000256" key="10">
    <source>
        <dbReference type="ARBA" id="ARBA00022679"/>
    </source>
</evidence>
<keyword evidence="9" id="KW-0762">Sugar transport</keyword>
<evidence type="ECO:0000256" key="11">
    <source>
        <dbReference type="ARBA" id="ARBA00022683"/>
    </source>
</evidence>
<feature type="domain" description="PTS EIIC type-2" evidence="19">
    <location>
        <begin position="18"/>
        <end position="335"/>
    </location>
</feature>
<feature type="transmembrane region" description="Helical" evidence="17">
    <location>
        <begin position="91"/>
        <end position="115"/>
    </location>
</feature>
<evidence type="ECO:0000259" key="19">
    <source>
        <dbReference type="PROSITE" id="PS51104"/>
    </source>
</evidence>
<dbReference type="InterPro" id="IPR036095">
    <property type="entry name" value="PTS_EIIB-like_sf"/>
</dbReference>
<evidence type="ECO:0000256" key="4">
    <source>
        <dbReference type="ARBA" id="ARBA00011909"/>
    </source>
</evidence>
<evidence type="ECO:0000256" key="14">
    <source>
        <dbReference type="ARBA" id="ARBA00023136"/>
    </source>
</evidence>
<comment type="caution">
    <text evidence="20">The sequence shown here is derived from an EMBL/GenBank/DDBJ whole genome shotgun (WGS) entry which is preliminary data.</text>
</comment>
<evidence type="ECO:0000313" key="21">
    <source>
        <dbReference type="Proteomes" id="UP001285636"/>
    </source>
</evidence>
<dbReference type="InterPro" id="IPR003352">
    <property type="entry name" value="PTS_EIIC"/>
</dbReference>
<comment type="catalytic activity">
    <reaction evidence="1">
        <text>D-mannitol(out) + N(pros)-phospho-L-histidyl-[protein] = D-mannitol 1-phosphate(in) + L-histidyl-[protein]</text>
        <dbReference type="Rhea" id="RHEA:33363"/>
        <dbReference type="Rhea" id="RHEA-COMP:9745"/>
        <dbReference type="Rhea" id="RHEA-COMP:9746"/>
        <dbReference type="ChEBI" id="CHEBI:16899"/>
        <dbReference type="ChEBI" id="CHEBI:29979"/>
        <dbReference type="ChEBI" id="CHEBI:61381"/>
        <dbReference type="ChEBI" id="CHEBI:64837"/>
        <dbReference type="EC" id="2.7.1.197"/>
    </reaction>
</comment>
<evidence type="ECO:0000256" key="16">
    <source>
        <dbReference type="SAM" id="MobiDB-lite"/>
    </source>
</evidence>
<name>A0AAJ2NPJ3_ALKPS</name>